<reference evidence="1" key="1">
    <citation type="journal article" date="2020" name="Fungal Divers.">
        <title>Resolving the Mortierellaceae phylogeny through synthesis of multi-gene phylogenetics and phylogenomics.</title>
        <authorList>
            <person name="Vandepol N."/>
            <person name="Liber J."/>
            <person name="Desiro A."/>
            <person name="Na H."/>
            <person name="Kennedy M."/>
            <person name="Barry K."/>
            <person name="Grigoriev I.V."/>
            <person name="Miller A.N."/>
            <person name="O'Donnell K."/>
            <person name="Stajich J.E."/>
            <person name="Bonito G."/>
        </authorList>
    </citation>
    <scope>NUCLEOTIDE SEQUENCE</scope>
    <source>
        <strain evidence="1">NRRL 6426</strain>
    </source>
</reference>
<sequence>MAFLTGIKNFTTIAAGLLRRKTVNASNAACTTTAINPNIHFKAQLDPDTLAKLASNMAAQRSRLNRVARTKIVKDSHHCPKQVNTSDTRTSFAQIKDQVRHVNSTHDKIQAWLTSNSDAGNEYLKALAKGEPTTPTFNCDDEHDMWGNFITPPGSILLSDRDAAYESAESVLESTSTVNFTIVGRTIPEFKVADL</sequence>
<gene>
    <name evidence="1" type="ORF">BG015_008499</name>
</gene>
<dbReference type="OrthoDB" id="10524078at2759"/>
<protein>
    <submittedName>
        <fullName evidence="1">Uncharacterized protein</fullName>
    </submittedName>
</protein>
<evidence type="ECO:0000313" key="2">
    <source>
        <dbReference type="Proteomes" id="UP000748756"/>
    </source>
</evidence>
<proteinExistence type="predicted"/>
<organism evidence="1 2">
    <name type="scientific">Linnemannia schmuckeri</name>
    <dbReference type="NCBI Taxonomy" id="64567"/>
    <lineage>
        <taxon>Eukaryota</taxon>
        <taxon>Fungi</taxon>
        <taxon>Fungi incertae sedis</taxon>
        <taxon>Mucoromycota</taxon>
        <taxon>Mortierellomycotina</taxon>
        <taxon>Mortierellomycetes</taxon>
        <taxon>Mortierellales</taxon>
        <taxon>Mortierellaceae</taxon>
        <taxon>Linnemannia</taxon>
    </lineage>
</organism>
<dbReference type="Proteomes" id="UP000748756">
    <property type="component" value="Unassembled WGS sequence"/>
</dbReference>
<dbReference type="AlphaFoldDB" id="A0A9P5VFU0"/>
<keyword evidence="2" id="KW-1185">Reference proteome</keyword>
<dbReference type="EMBL" id="JAAAUQ010000005">
    <property type="protein sequence ID" value="KAF9156996.1"/>
    <property type="molecule type" value="Genomic_DNA"/>
</dbReference>
<accession>A0A9P5VFU0</accession>
<evidence type="ECO:0000313" key="1">
    <source>
        <dbReference type="EMBL" id="KAF9156996.1"/>
    </source>
</evidence>
<comment type="caution">
    <text evidence="1">The sequence shown here is derived from an EMBL/GenBank/DDBJ whole genome shotgun (WGS) entry which is preliminary data.</text>
</comment>
<name>A0A9P5VFU0_9FUNG</name>